<dbReference type="STRING" id="57577.A0A2K3L052"/>
<reference evidence="1 2" key="1">
    <citation type="journal article" date="2014" name="Am. J. Bot.">
        <title>Genome assembly and annotation for red clover (Trifolium pratense; Fabaceae).</title>
        <authorList>
            <person name="Istvanek J."/>
            <person name="Jaros M."/>
            <person name="Krenek A."/>
            <person name="Repkova J."/>
        </authorList>
    </citation>
    <scope>NUCLEOTIDE SEQUENCE [LARGE SCALE GENOMIC DNA]</scope>
    <source>
        <strain evidence="2">cv. Tatra</strain>
        <tissue evidence="1">Young leaves</tissue>
    </source>
</reference>
<evidence type="ECO:0000313" key="1">
    <source>
        <dbReference type="EMBL" id="PNX71912.1"/>
    </source>
</evidence>
<dbReference type="ExpressionAtlas" id="A0A2K3L052">
    <property type="expression patterns" value="baseline"/>
</dbReference>
<dbReference type="PANTHER" id="PTHR21481">
    <property type="entry name" value="PROTEIN CLEC16A"/>
    <property type="match status" value="1"/>
</dbReference>
<dbReference type="GO" id="GO:1901096">
    <property type="term" value="P:regulation of autophagosome maturation"/>
    <property type="evidence" value="ECO:0007669"/>
    <property type="project" value="TreeGrafter"/>
</dbReference>
<reference evidence="1 2" key="2">
    <citation type="journal article" date="2017" name="Front. Plant Sci.">
        <title>Gene Classification and Mining of Molecular Markers Useful in Red Clover (Trifolium pratense) Breeding.</title>
        <authorList>
            <person name="Istvanek J."/>
            <person name="Dluhosova J."/>
            <person name="Dluhos P."/>
            <person name="Patkova L."/>
            <person name="Nedelnik J."/>
            <person name="Repkova J."/>
        </authorList>
    </citation>
    <scope>NUCLEOTIDE SEQUENCE [LARGE SCALE GENOMIC DNA]</scope>
    <source>
        <strain evidence="2">cv. Tatra</strain>
        <tissue evidence="1">Young leaves</tissue>
    </source>
</reference>
<dbReference type="PANTHER" id="PTHR21481:SF4">
    <property type="entry name" value="PROTEIN TRANSPARENT TESTA 9"/>
    <property type="match status" value="1"/>
</dbReference>
<dbReference type="GO" id="GO:0005794">
    <property type="term" value="C:Golgi apparatus"/>
    <property type="evidence" value="ECO:0007669"/>
    <property type="project" value="TreeGrafter"/>
</dbReference>
<gene>
    <name evidence="1" type="ORF">L195_g027798</name>
</gene>
<accession>A0A2K3L052</accession>
<name>A0A2K3L052_TRIPR</name>
<proteinExistence type="predicted"/>
<protein>
    <submittedName>
        <fullName evidence="1">Uncharacterized protein</fullName>
    </submittedName>
</protein>
<sequence>RLKEKYLTKITNGNGLGNCRVQSLYRTCTLHSAGKLKPEVIDALVNLFCRSNISAVTLWEGGWLLRRLLPYSESEFNSHHLELLKVSYNNCAAALVEEVKGIWTDFLISVLCDEWRKCKRAMESSSPPKEPNCVLLLPHPHYKFSLEGILLPISKFICPLVGCLCYGRREE</sequence>
<dbReference type="GO" id="GO:0007034">
    <property type="term" value="P:vacuolar transport"/>
    <property type="evidence" value="ECO:0007669"/>
    <property type="project" value="TreeGrafter"/>
</dbReference>
<dbReference type="EMBL" id="ASHM01023947">
    <property type="protein sequence ID" value="PNX71912.1"/>
    <property type="molecule type" value="Genomic_DNA"/>
</dbReference>
<evidence type="ECO:0000313" key="2">
    <source>
        <dbReference type="Proteomes" id="UP000236291"/>
    </source>
</evidence>
<dbReference type="InterPro" id="IPR039272">
    <property type="entry name" value="CLEC16A/TT9"/>
</dbReference>
<feature type="non-terminal residue" evidence="1">
    <location>
        <position position="1"/>
    </location>
</feature>
<dbReference type="GO" id="GO:0016197">
    <property type="term" value="P:endosomal transport"/>
    <property type="evidence" value="ECO:0007669"/>
    <property type="project" value="TreeGrafter"/>
</dbReference>
<dbReference type="GO" id="GO:0005770">
    <property type="term" value="C:late endosome"/>
    <property type="evidence" value="ECO:0007669"/>
    <property type="project" value="TreeGrafter"/>
</dbReference>
<dbReference type="AlphaFoldDB" id="A0A2K3L052"/>
<comment type="caution">
    <text evidence="1">The sequence shown here is derived from an EMBL/GenBank/DDBJ whole genome shotgun (WGS) entry which is preliminary data.</text>
</comment>
<organism evidence="1 2">
    <name type="scientific">Trifolium pratense</name>
    <name type="common">Red clover</name>
    <dbReference type="NCBI Taxonomy" id="57577"/>
    <lineage>
        <taxon>Eukaryota</taxon>
        <taxon>Viridiplantae</taxon>
        <taxon>Streptophyta</taxon>
        <taxon>Embryophyta</taxon>
        <taxon>Tracheophyta</taxon>
        <taxon>Spermatophyta</taxon>
        <taxon>Magnoliopsida</taxon>
        <taxon>eudicotyledons</taxon>
        <taxon>Gunneridae</taxon>
        <taxon>Pentapetalae</taxon>
        <taxon>rosids</taxon>
        <taxon>fabids</taxon>
        <taxon>Fabales</taxon>
        <taxon>Fabaceae</taxon>
        <taxon>Papilionoideae</taxon>
        <taxon>50 kb inversion clade</taxon>
        <taxon>NPAAA clade</taxon>
        <taxon>Hologalegina</taxon>
        <taxon>IRL clade</taxon>
        <taxon>Trifolieae</taxon>
        <taxon>Trifolium</taxon>
    </lineage>
</organism>
<dbReference type="Proteomes" id="UP000236291">
    <property type="component" value="Unassembled WGS sequence"/>
</dbReference>